<dbReference type="AlphaFoldDB" id="A0A317SDL0"/>
<dbReference type="InterPro" id="IPR044034">
    <property type="entry name" value="NAC-like_UBA"/>
</dbReference>
<dbReference type="EMBL" id="PYWC01000155">
    <property type="protein sequence ID" value="PWW71656.1"/>
    <property type="molecule type" value="Genomic_DNA"/>
</dbReference>
<dbReference type="InterPro" id="IPR038922">
    <property type="entry name" value="HYPK_UBA"/>
</dbReference>
<accession>A0A317SDL0</accession>
<protein>
    <recommendedName>
        <fullName evidence="1">Nascent polypeptide-associated complex subunit alpha-like UBA domain-containing protein</fullName>
    </recommendedName>
</protein>
<reference evidence="2 3" key="1">
    <citation type="submission" date="2018-03" db="EMBL/GenBank/DDBJ databases">
        <title>Genomes of Pezizomycetes fungi and the evolution of truffles.</title>
        <authorList>
            <person name="Murat C."/>
            <person name="Payen T."/>
            <person name="Noel B."/>
            <person name="Kuo A."/>
            <person name="Martin F.M."/>
        </authorList>
    </citation>
    <scope>NUCLEOTIDE SEQUENCE [LARGE SCALE GENOMIC DNA]</scope>
    <source>
        <strain evidence="2">091103-1</strain>
    </source>
</reference>
<evidence type="ECO:0000313" key="3">
    <source>
        <dbReference type="Proteomes" id="UP000246991"/>
    </source>
</evidence>
<dbReference type="CDD" id="cd14361">
    <property type="entry name" value="UBA_HYPK"/>
    <property type="match status" value="1"/>
</dbReference>
<comment type="caution">
    <text evidence="2">The sequence shown here is derived from an EMBL/GenBank/DDBJ whole genome shotgun (WGS) entry which is preliminary data.</text>
</comment>
<dbReference type="Proteomes" id="UP000246991">
    <property type="component" value="Unassembled WGS sequence"/>
</dbReference>
<evidence type="ECO:0000313" key="2">
    <source>
        <dbReference type="EMBL" id="PWW71656.1"/>
    </source>
</evidence>
<dbReference type="OrthoDB" id="285219at2759"/>
<evidence type="ECO:0000259" key="1">
    <source>
        <dbReference type="Pfam" id="PF19026"/>
    </source>
</evidence>
<proteinExistence type="predicted"/>
<dbReference type="STRING" id="42249.A0A317SDL0"/>
<gene>
    <name evidence="2" type="ORF">C7212DRAFT_360458</name>
</gene>
<sequence>MTEPETAQQRVVPSRAELCAKAMGAMDKEGDTPIDQVTQESAEALGKAMQGLSVKQAATQKAGVPPSSRVNAADVTLIMEEMEVSKAKATDVLRGSGGNTTEALRMLLHAF</sequence>
<name>A0A317SDL0_9PEZI</name>
<dbReference type="Pfam" id="PF19026">
    <property type="entry name" value="UBA_HYPK"/>
    <property type="match status" value="1"/>
</dbReference>
<keyword evidence="3" id="KW-1185">Reference proteome</keyword>
<dbReference type="Gene3D" id="1.10.8.10">
    <property type="entry name" value="DNA helicase RuvA subunit, C-terminal domain"/>
    <property type="match status" value="1"/>
</dbReference>
<organism evidence="2 3">
    <name type="scientific">Tuber magnatum</name>
    <name type="common">white Piedmont truffle</name>
    <dbReference type="NCBI Taxonomy" id="42249"/>
    <lineage>
        <taxon>Eukaryota</taxon>
        <taxon>Fungi</taxon>
        <taxon>Dikarya</taxon>
        <taxon>Ascomycota</taxon>
        <taxon>Pezizomycotina</taxon>
        <taxon>Pezizomycetes</taxon>
        <taxon>Pezizales</taxon>
        <taxon>Tuberaceae</taxon>
        <taxon>Tuber</taxon>
    </lineage>
</organism>
<feature type="domain" description="Nascent polypeptide-associated complex subunit alpha-like UBA" evidence="1">
    <location>
        <begin position="70"/>
        <end position="108"/>
    </location>
</feature>